<gene>
    <name evidence="1" type="ORF">Vadar_002638</name>
</gene>
<sequence length="143" mass="15856">MSVTQYVAKFEELYRYGHAIAPTEEDKVRKFEWGLGSTRKIVMGMGYTSYAEAVKCALRMEMEDVDFRAKRQGSSSGGPIRTVQNNNDRGPYPAKVNPAQINTQPWKRGDRRQGPSGSNTITQQSDALTVKPLGISAVIDLGQ</sequence>
<proteinExistence type="predicted"/>
<comment type="caution">
    <text evidence="1">The sequence shown here is derived from an EMBL/GenBank/DDBJ whole genome shotgun (WGS) entry which is preliminary data.</text>
</comment>
<name>A0ACB7Z190_9ERIC</name>
<evidence type="ECO:0000313" key="2">
    <source>
        <dbReference type="Proteomes" id="UP000828048"/>
    </source>
</evidence>
<evidence type="ECO:0000313" key="1">
    <source>
        <dbReference type="EMBL" id="KAH7859565.1"/>
    </source>
</evidence>
<reference evidence="1 2" key="1">
    <citation type="journal article" date="2021" name="Hortic Res">
        <title>High-quality reference genome and annotation aids understanding of berry development for evergreen blueberry (Vaccinium darrowii).</title>
        <authorList>
            <person name="Yu J."/>
            <person name="Hulse-Kemp A.M."/>
            <person name="Babiker E."/>
            <person name="Staton M."/>
        </authorList>
    </citation>
    <scope>NUCLEOTIDE SEQUENCE [LARGE SCALE GENOMIC DNA]</scope>
    <source>
        <strain evidence="2">cv. NJ 8807/NJ 8810</strain>
        <tissue evidence="1">Young leaf</tissue>
    </source>
</reference>
<dbReference type="EMBL" id="CM037154">
    <property type="protein sequence ID" value="KAH7859565.1"/>
    <property type="molecule type" value="Genomic_DNA"/>
</dbReference>
<protein>
    <submittedName>
        <fullName evidence="1">Uncharacterized protein</fullName>
    </submittedName>
</protein>
<accession>A0ACB7Z190</accession>
<organism evidence="1 2">
    <name type="scientific">Vaccinium darrowii</name>
    <dbReference type="NCBI Taxonomy" id="229202"/>
    <lineage>
        <taxon>Eukaryota</taxon>
        <taxon>Viridiplantae</taxon>
        <taxon>Streptophyta</taxon>
        <taxon>Embryophyta</taxon>
        <taxon>Tracheophyta</taxon>
        <taxon>Spermatophyta</taxon>
        <taxon>Magnoliopsida</taxon>
        <taxon>eudicotyledons</taxon>
        <taxon>Gunneridae</taxon>
        <taxon>Pentapetalae</taxon>
        <taxon>asterids</taxon>
        <taxon>Ericales</taxon>
        <taxon>Ericaceae</taxon>
        <taxon>Vaccinioideae</taxon>
        <taxon>Vaccinieae</taxon>
        <taxon>Vaccinium</taxon>
    </lineage>
</organism>
<keyword evidence="2" id="KW-1185">Reference proteome</keyword>
<dbReference type="Proteomes" id="UP000828048">
    <property type="component" value="Chromosome 4"/>
</dbReference>